<organism evidence="1 2">
    <name type="scientific">Hymenobacter perfusus</name>
    <dbReference type="NCBI Taxonomy" id="1236770"/>
    <lineage>
        <taxon>Bacteria</taxon>
        <taxon>Pseudomonadati</taxon>
        <taxon>Bacteroidota</taxon>
        <taxon>Cytophagia</taxon>
        <taxon>Cytophagales</taxon>
        <taxon>Hymenobacteraceae</taxon>
        <taxon>Hymenobacter</taxon>
    </lineage>
</organism>
<comment type="caution">
    <text evidence="1">The sequence shown here is derived from an EMBL/GenBank/DDBJ whole genome shotgun (WGS) entry which is preliminary data.</text>
</comment>
<proteinExistence type="predicted"/>
<evidence type="ECO:0000313" key="2">
    <source>
        <dbReference type="Proteomes" id="UP000270291"/>
    </source>
</evidence>
<dbReference type="Proteomes" id="UP000270291">
    <property type="component" value="Unassembled WGS sequence"/>
</dbReference>
<dbReference type="AlphaFoldDB" id="A0A3R9UYD6"/>
<dbReference type="EMBL" id="RWIU01000004">
    <property type="protein sequence ID" value="RSK42765.1"/>
    <property type="molecule type" value="Genomic_DNA"/>
</dbReference>
<accession>A0A3R9UYD6</accession>
<evidence type="ECO:0000313" key="1">
    <source>
        <dbReference type="EMBL" id="RSK42765.1"/>
    </source>
</evidence>
<protein>
    <submittedName>
        <fullName evidence="1">Uncharacterized protein</fullName>
    </submittedName>
</protein>
<dbReference type="RefSeq" id="WP_125438615.1">
    <property type="nucleotide sequence ID" value="NZ_RWIU01000004.1"/>
</dbReference>
<dbReference type="OrthoDB" id="9856425at2"/>
<gene>
    <name evidence="1" type="ORF">EI293_13270</name>
</gene>
<sequence length="63" mass="7181">MKVLQNFIKSFGKKTSSYVSGESFLSVNEMDLVFGGKPEEVKSDDAYWWIEEQDLSDINTLAK</sequence>
<keyword evidence="2" id="KW-1185">Reference proteome</keyword>
<reference evidence="1 2" key="1">
    <citation type="submission" date="2018-12" db="EMBL/GenBank/DDBJ databases">
        <authorList>
            <person name="Feng G."/>
            <person name="Zhu H."/>
        </authorList>
    </citation>
    <scope>NUCLEOTIDE SEQUENCE [LARGE SCALE GENOMIC DNA]</scope>
    <source>
        <strain evidence="1 2">LMG 26000</strain>
    </source>
</reference>
<name>A0A3R9UYD6_9BACT</name>